<evidence type="ECO:0000256" key="5">
    <source>
        <dbReference type="ARBA" id="ARBA00023015"/>
    </source>
</evidence>
<dbReference type="GO" id="GO:0000428">
    <property type="term" value="C:DNA-directed RNA polymerase complex"/>
    <property type="evidence" value="ECO:0007669"/>
    <property type="project" value="UniProtKB-KW"/>
</dbReference>
<keyword evidence="7" id="KW-0238">DNA-binding</keyword>
<dbReference type="InterPro" id="IPR007046">
    <property type="entry name" value="RNA_pol_sigma_54_core-bd"/>
</dbReference>
<dbReference type="GO" id="GO:0016987">
    <property type="term" value="F:sigma factor activity"/>
    <property type="evidence" value="ECO:0007669"/>
    <property type="project" value="UniProtKB-KW"/>
</dbReference>
<dbReference type="PANTHER" id="PTHR32248">
    <property type="entry name" value="RNA POLYMERASE SIGMA-54 FACTOR"/>
    <property type="match status" value="1"/>
</dbReference>
<feature type="compositionally biased region" description="Acidic residues" evidence="9">
    <location>
        <begin position="57"/>
        <end position="66"/>
    </location>
</feature>
<dbReference type="GO" id="GO:0001216">
    <property type="term" value="F:DNA-binding transcription activator activity"/>
    <property type="evidence" value="ECO:0007669"/>
    <property type="project" value="InterPro"/>
</dbReference>
<dbReference type="Pfam" id="PF04552">
    <property type="entry name" value="Sigma54_DBD"/>
    <property type="match status" value="1"/>
</dbReference>
<evidence type="ECO:0000256" key="4">
    <source>
        <dbReference type="ARBA" id="ARBA00022695"/>
    </source>
</evidence>
<evidence type="ECO:0000256" key="6">
    <source>
        <dbReference type="ARBA" id="ARBA00023082"/>
    </source>
</evidence>
<evidence type="ECO:0000313" key="12">
    <source>
        <dbReference type="EMBL" id="PWB72157.1"/>
    </source>
</evidence>
<evidence type="ECO:0000256" key="3">
    <source>
        <dbReference type="ARBA" id="ARBA00022679"/>
    </source>
</evidence>
<dbReference type="InterPro" id="IPR038709">
    <property type="entry name" value="RpoN_core-bd_sf"/>
</dbReference>
<feature type="region of interest" description="Disordered" evidence="9">
    <location>
        <begin position="57"/>
        <end position="78"/>
    </location>
</feature>
<evidence type="ECO:0000256" key="1">
    <source>
        <dbReference type="ARBA" id="ARBA00008798"/>
    </source>
</evidence>
<feature type="domain" description="RNA polymerase sigma factor 54 core-binding" evidence="11">
    <location>
        <begin position="109"/>
        <end position="296"/>
    </location>
</feature>
<dbReference type="Pfam" id="PF00309">
    <property type="entry name" value="Sigma54_AID"/>
    <property type="match status" value="1"/>
</dbReference>
<dbReference type="InterPro" id="IPR000394">
    <property type="entry name" value="RNA_pol_sigma_54"/>
</dbReference>
<sequence length="471" mass="54280">MKIEIRQSLGLQQILAPQLIQSLKMLQMPILKLEQTLRQELAINPLLEEIDELETEQEADTLEAPEPEIAQNEPAEEPANEKIDWDAYLAEDDEGYKVREQREQDEERFEGMAQSTDNLYSHLTEQLSFLKLSEEEHLIGEYIIGNINPDGYLAISVPEMAAELQLEEAKIDKVLKMIQKFDPTGVGSRDLRESLLLQLKEKGQENTLAYRIVDEHIKDLEKKSILQIARLMGVQVDRVQKAMEVIKALAPTPTYGRFESGAMPVVPDMIVERFGDDYLVYHNDKNVPRLRINAGYKQLIKRGGTSSKDTKDYIRQKLEQARWLLNAINQRRGTMIRVMEAIIEEQKEFFEKGPAFLKPLIMEDIARKVDMNVATISRVSSGKYVQTPLGVYEIKYFFNSGIASEGGEDLSKRSVKQRIEEIIKAEDPEQPLSDQDIFKRLKEEKIMLARRTVTKYREELGIKPARFRKRV</sequence>
<evidence type="ECO:0000259" key="11">
    <source>
        <dbReference type="Pfam" id="PF04963"/>
    </source>
</evidence>
<dbReference type="GO" id="GO:0003677">
    <property type="term" value="F:DNA binding"/>
    <property type="evidence" value="ECO:0007669"/>
    <property type="project" value="UniProtKB-KW"/>
</dbReference>
<gene>
    <name evidence="12" type="primary">rpoN</name>
    <name evidence="12" type="ORF">C3F09_07065</name>
</gene>
<dbReference type="InterPro" id="IPR007634">
    <property type="entry name" value="RNA_pol_sigma_54_DNA-bd"/>
</dbReference>
<evidence type="ECO:0000256" key="9">
    <source>
        <dbReference type="SAM" id="MobiDB-lite"/>
    </source>
</evidence>
<dbReference type="PRINTS" id="PR00045">
    <property type="entry name" value="SIGMA54FCT"/>
</dbReference>
<feature type="domain" description="RNA polymerase sigma factor 54 DNA-binding" evidence="10">
    <location>
        <begin position="312"/>
        <end position="470"/>
    </location>
</feature>
<keyword evidence="5" id="KW-0805">Transcription regulation</keyword>
<evidence type="ECO:0000256" key="7">
    <source>
        <dbReference type="ARBA" id="ARBA00023125"/>
    </source>
</evidence>
<evidence type="ECO:0000259" key="10">
    <source>
        <dbReference type="Pfam" id="PF04552"/>
    </source>
</evidence>
<dbReference type="PANTHER" id="PTHR32248:SF4">
    <property type="entry name" value="RNA POLYMERASE SIGMA-54 FACTOR"/>
    <property type="match status" value="1"/>
</dbReference>
<evidence type="ECO:0000256" key="8">
    <source>
        <dbReference type="ARBA" id="ARBA00023163"/>
    </source>
</evidence>
<accession>A0A855X0E5</accession>
<protein>
    <submittedName>
        <fullName evidence="12">RNA polymerase sigma-54 factor</fullName>
    </submittedName>
</protein>
<dbReference type="EMBL" id="PQAP01000095">
    <property type="protein sequence ID" value="PWB72157.1"/>
    <property type="molecule type" value="Genomic_DNA"/>
</dbReference>
<keyword evidence="4" id="KW-0548">Nucleotidyltransferase</keyword>
<dbReference type="GO" id="GO:0006352">
    <property type="term" value="P:DNA-templated transcription initiation"/>
    <property type="evidence" value="ECO:0007669"/>
    <property type="project" value="InterPro"/>
</dbReference>
<dbReference type="NCBIfam" id="TIGR02395">
    <property type="entry name" value="rpoN_sigma"/>
    <property type="match status" value="1"/>
</dbReference>
<dbReference type="AlphaFoldDB" id="A0A855X0E5"/>
<keyword evidence="3" id="KW-0808">Transferase</keyword>
<keyword evidence="6" id="KW-0731">Sigma factor</keyword>
<dbReference type="Gene3D" id="1.10.10.1330">
    <property type="entry name" value="RNA polymerase sigma-54 factor, core-binding domain"/>
    <property type="match status" value="1"/>
</dbReference>
<proteinExistence type="inferred from homology"/>
<name>A0A855X0E5_9BACT</name>
<evidence type="ECO:0000256" key="2">
    <source>
        <dbReference type="ARBA" id="ARBA00022478"/>
    </source>
</evidence>
<reference evidence="12 13" key="1">
    <citation type="journal article" date="2018" name="ISME J.">
        <title>A methanotrophic archaeon couples anaerobic oxidation of methane to Fe(III) reduction.</title>
        <authorList>
            <person name="Cai C."/>
            <person name="Leu A.O."/>
            <person name="Xie G.J."/>
            <person name="Guo J."/>
            <person name="Feng Y."/>
            <person name="Zhao J.X."/>
            <person name="Tyson G.W."/>
            <person name="Yuan Z."/>
            <person name="Hu S."/>
        </authorList>
    </citation>
    <scope>NUCLEOTIDE SEQUENCE [LARGE SCALE GENOMIC DNA]</scope>
    <source>
        <strain evidence="12">FeB_12</strain>
    </source>
</reference>
<evidence type="ECO:0000313" key="13">
    <source>
        <dbReference type="Proteomes" id="UP000250918"/>
    </source>
</evidence>
<dbReference type="PROSITE" id="PS00718">
    <property type="entry name" value="SIGMA54_2"/>
    <property type="match status" value="1"/>
</dbReference>
<dbReference type="GO" id="GO:0016779">
    <property type="term" value="F:nucleotidyltransferase activity"/>
    <property type="evidence" value="ECO:0007669"/>
    <property type="project" value="UniProtKB-KW"/>
</dbReference>
<dbReference type="Gene3D" id="1.10.10.60">
    <property type="entry name" value="Homeodomain-like"/>
    <property type="match status" value="1"/>
</dbReference>
<organism evidence="12 13">
    <name type="scientific">candidate division GN15 bacterium</name>
    <dbReference type="NCBI Taxonomy" id="2072418"/>
    <lineage>
        <taxon>Bacteria</taxon>
        <taxon>candidate division GN15</taxon>
    </lineage>
</organism>
<comment type="similarity">
    <text evidence="1">Belongs to the sigma-54 factor family.</text>
</comment>
<keyword evidence="2" id="KW-0240">DNA-directed RNA polymerase</keyword>
<dbReference type="PIRSF" id="PIRSF000774">
    <property type="entry name" value="RpoN"/>
    <property type="match status" value="1"/>
</dbReference>
<dbReference type="Pfam" id="PF04963">
    <property type="entry name" value="Sigma54_CBD"/>
    <property type="match status" value="1"/>
</dbReference>
<keyword evidence="8" id="KW-0804">Transcription</keyword>
<dbReference type="Proteomes" id="UP000250918">
    <property type="component" value="Unassembled WGS sequence"/>
</dbReference>
<dbReference type="PROSITE" id="PS50044">
    <property type="entry name" value="SIGMA54_3"/>
    <property type="match status" value="1"/>
</dbReference>
<comment type="caution">
    <text evidence="12">The sequence shown here is derived from an EMBL/GenBank/DDBJ whole genome shotgun (WGS) entry which is preliminary data.</text>
</comment>